<reference evidence="2" key="1">
    <citation type="journal article" date="2019" name="Mol. Biol. Evol.">
        <title>Blast fungal genomes show frequent chromosomal changes, gene gains and losses, and effector gene turnover.</title>
        <authorList>
            <person name="Gomez Luciano L.B."/>
            <person name="Jason Tsai I."/>
            <person name="Chuma I."/>
            <person name="Tosa Y."/>
            <person name="Chen Y.H."/>
            <person name="Li J.Y."/>
            <person name="Li M.Y."/>
            <person name="Jade Lu M.Y."/>
            <person name="Nakayashiki H."/>
            <person name="Li W.H."/>
        </authorList>
    </citation>
    <scope>NUCLEOTIDE SEQUENCE</scope>
    <source>
        <strain evidence="2">NI907</strain>
    </source>
</reference>
<keyword evidence="1" id="KW-1185">Reference proteome</keyword>
<evidence type="ECO:0000313" key="1">
    <source>
        <dbReference type="Proteomes" id="UP000515153"/>
    </source>
</evidence>
<accession>A0A6P8BKJ4</accession>
<dbReference type="RefSeq" id="XP_030987607.1">
    <property type="nucleotide sequence ID" value="XM_031121149.1"/>
</dbReference>
<dbReference type="GeneID" id="41956063"/>
<reference evidence="2" key="2">
    <citation type="submission" date="2019-10" db="EMBL/GenBank/DDBJ databases">
        <authorList>
            <consortium name="NCBI Genome Project"/>
        </authorList>
    </citation>
    <scope>NUCLEOTIDE SEQUENCE</scope>
    <source>
        <strain evidence="2">NI907</strain>
    </source>
</reference>
<organism evidence="1 2">
    <name type="scientific">Pyricularia grisea</name>
    <name type="common">Crabgrass-specific blast fungus</name>
    <name type="synonym">Magnaporthe grisea</name>
    <dbReference type="NCBI Taxonomy" id="148305"/>
    <lineage>
        <taxon>Eukaryota</taxon>
        <taxon>Fungi</taxon>
        <taxon>Dikarya</taxon>
        <taxon>Ascomycota</taxon>
        <taxon>Pezizomycotina</taxon>
        <taxon>Sordariomycetes</taxon>
        <taxon>Sordariomycetidae</taxon>
        <taxon>Magnaporthales</taxon>
        <taxon>Pyriculariaceae</taxon>
        <taxon>Pyricularia</taxon>
    </lineage>
</organism>
<name>A0A6P8BKJ4_PYRGI</name>
<evidence type="ECO:0000313" key="2">
    <source>
        <dbReference type="RefSeq" id="XP_030987607.1"/>
    </source>
</evidence>
<dbReference type="KEGG" id="pgri:PgNI_01073"/>
<reference evidence="2" key="3">
    <citation type="submission" date="2025-08" db="UniProtKB">
        <authorList>
            <consortium name="RefSeq"/>
        </authorList>
    </citation>
    <scope>IDENTIFICATION</scope>
    <source>
        <strain evidence="2">NI907</strain>
    </source>
</reference>
<gene>
    <name evidence="2" type="ORF">PgNI_01073</name>
</gene>
<dbReference type="Proteomes" id="UP000515153">
    <property type="component" value="Unplaced"/>
</dbReference>
<dbReference type="AlphaFoldDB" id="A0A6P8BKJ4"/>
<sequence>MSLPYLGPANALSFWLYSRVVREGRTPFLIEYDGRTLSGVYLRMAMVVYHPVNNIIFDENRGKPCVVRLVTEYAPIVGGVATPPPSGLIGGEAILLEECIWGGQLVLIATNISLKKTNYSTLALIETGANEYFTNRLLAARPYTALKTPQGLQGEVYNLVDKEGFAYESNHNRHAGSTIGDAGA</sequence>
<protein>
    <submittedName>
        <fullName evidence="2">Uncharacterized protein</fullName>
    </submittedName>
</protein>
<proteinExistence type="predicted"/>